<keyword evidence="2" id="KW-0472">Membrane</keyword>
<keyword evidence="2" id="KW-1133">Transmembrane helix</keyword>
<comment type="caution">
    <text evidence="3">The sequence shown here is derived from an EMBL/GenBank/DDBJ whole genome shotgun (WGS) entry which is preliminary data.</text>
</comment>
<keyword evidence="4" id="KW-1185">Reference proteome</keyword>
<sequence length="85" mass="9603">MLSTEEQRTLRQIQHDPRRDDPWFGWHLAAMRLRALRRRRGARICLAIELAFLALVAVGIVPTLLVLTTLGAGLNVPLPIVALRQ</sequence>
<protein>
    <recommendedName>
        <fullName evidence="5">DUF3040 family protein</fullName>
    </recommendedName>
</protein>
<dbReference type="Proteomes" id="UP000233750">
    <property type="component" value="Unassembled WGS sequence"/>
</dbReference>
<evidence type="ECO:0008006" key="5">
    <source>
        <dbReference type="Google" id="ProtNLM"/>
    </source>
</evidence>
<dbReference type="EMBL" id="PJMY01000002">
    <property type="protein sequence ID" value="PKV99920.1"/>
    <property type="molecule type" value="Genomic_DNA"/>
</dbReference>
<dbReference type="RefSeq" id="WP_101434410.1">
    <property type="nucleotide sequence ID" value="NZ_PJMY01000002.1"/>
</dbReference>
<feature type="transmembrane region" description="Helical" evidence="2">
    <location>
        <begin position="44"/>
        <end position="67"/>
    </location>
</feature>
<dbReference type="AlphaFoldDB" id="A0A2N3X1C7"/>
<accession>A0A2N3X1C7</accession>
<proteinExistence type="predicted"/>
<evidence type="ECO:0000256" key="2">
    <source>
        <dbReference type="SAM" id="Phobius"/>
    </source>
</evidence>
<reference evidence="3 4" key="1">
    <citation type="submission" date="2017-12" db="EMBL/GenBank/DDBJ databases">
        <title>Sequencing the genomes of 1000 Actinobacteria strains.</title>
        <authorList>
            <person name="Klenk H.-P."/>
        </authorList>
    </citation>
    <scope>NUCLEOTIDE SEQUENCE [LARGE SCALE GENOMIC DNA]</scope>
    <source>
        <strain evidence="3 4">DSM 45165</strain>
    </source>
</reference>
<evidence type="ECO:0000313" key="3">
    <source>
        <dbReference type="EMBL" id="PKV99920.1"/>
    </source>
</evidence>
<organism evidence="3 4">
    <name type="scientific">Amycolatopsis echigonensis</name>
    <dbReference type="NCBI Taxonomy" id="2576905"/>
    <lineage>
        <taxon>Bacteria</taxon>
        <taxon>Bacillati</taxon>
        <taxon>Actinomycetota</taxon>
        <taxon>Actinomycetes</taxon>
        <taxon>Pseudonocardiales</taxon>
        <taxon>Pseudonocardiaceae</taxon>
        <taxon>Amycolatopsis</taxon>
    </lineage>
</organism>
<gene>
    <name evidence="3" type="ORF">ATK30_0917</name>
</gene>
<feature type="region of interest" description="Disordered" evidence="1">
    <location>
        <begin position="1"/>
        <end position="21"/>
    </location>
</feature>
<keyword evidence="2" id="KW-0812">Transmembrane</keyword>
<dbReference type="Pfam" id="PF11239">
    <property type="entry name" value="DUF3040"/>
    <property type="match status" value="1"/>
</dbReference>
<dbReference type="InterPro" id="IPR021401">
    <property type="entry name" value="DUF3040"/>
</dbReference>
<name>A0A2N3X1C7_9PSEU</name>
<evidence type="ECO:0000256" key="1">
    <source>
        <dbReference type="SAM" id="MobiDB-lite"/>
    </source>
</evidence>
<evidence type="ECO:0000313" key="4">
    <source>
        <dbReference type="Proteomes" id="UP000233750"/>
    </source>
</evidence>